<evidence type="ECO:0000256" key="1">
    <source>
        <dbReference type="ARBA" id="ARBA00023015"/>
    </source>
</evidence>
<dbReference type="OrthoDB" id="1424968at2759"/>
<evidence type="ECO:0000313" key="6">
    <source>
        <dbReference type="EMBL" id="ALC79061.1"/>
    </source>
</evidence>
<dbReference type="PANTHER" id="PTHR31744:SF114">
    <property type="entry name" value="PROTEIN CUP-SHAPED COTYLEDON 2"/>
    <property type="match status" value="1"/>
</dbReference>
<dbReference type="InterPro" id="IPR003441">
    <property type="entry name" value="NAC-dom"/>
</dbReference>
<evidence type="ECO:0000313" key="8">
    <source>
        <dbReference type="Proteomes" id="UP000091857"/>
    </source>
</evidence>
<name>A0A0M4FP44_MANES</name>
<keyword evidence="4" id="KW-0539">Nucleus</keyword>
<dbReference type="Proteomes" id="UP000091857">
    <property type="component" value="Chromosome 15"/>
</dbReference>
<dbReference type="Gene3D" id="2.170.150.80">
    <property type="entry name" value="NAC domain"/>
    <property type="match status" value="1"/>
</dbReference>
<evidence type="ECO:0000313" key="7">
    <source>
        <dbReference type="EMBL" id="OAY28724.1"/>
    </source>
</evidence>
<proteinExistence type="evidence at transcript level"/>
<evidence type="ECO:0000259" key="5">
    <source>
        <dbReference type="PROSITE" id="PS51005"/>
    </source>
</evidence>
<dbReference type="EMBL" id="KR605222">
    <property type="protein sequence ID" value="ALC79061.1"/>
    <property type="molecule type" value="mRNA"/>
</dbReference>
<dbReference type="GO" id="GO:0000976">
    <property type="term" value="F:transcription cis-regulatory region binding"/>
    <property type="evidence" value="ECO:0007669"/>
    <property type="project" value="UniProtKB-ARBA"/>
</dbReference>
<dbReference type="OMA" id="YHHLDHT"/>
<keyword evidence="1" id="KW-0805">Transcription regulation</keyword>
<dbReference type="SUPFAM" id="SSF101941">
    <property type="entry name" value="NAC domain"/>
    <property type="match status" value="1"/>
</dbReference>
<reference evidence="7 8" key="2">
    <citation type="submission" date="2016-02" db="EMBL/GenBank/DDBJ databases">
        <title>WGS assembly of Manihot esculenta.</title>
        <authorList>
            <person name="Bredeson J.V."/>
            <person name="Prochnik S.E."/>
            <person name="Lyons J.B."/>
            <person name="Schmutz J."/>
            <person name="Grimwood J."/>
            <person name="Vrebalov J."/>
            <person name="Bart R.S."/>
            <person name="Amuge T."/>
            <person name="Ferguson M.E."/>
            <person name="Green R."/>
            <person name="Putnam N."/>
            <person name="Stites J."/>
            <person name="Rounsley S."/>
            <person name="Rokhsar D.S."/>
        </authorList>
    </citation>
    <scope>NUCLEOTIDE SEQUENCE [LARGE SCALE GENOMIC DNA]</scope>
    <source>
        <strain evidence="8">cv. AM560-2</strain>
        <tissue evidence="7">Leaf</tissue>
    </source>
</reference>
<dbReference type="SMR" id="A0A0M4FP44"/>
<keyword evidence="3" id="KW-0804">Transcription</keyword>
<keyword evidence="2" id="KW-0238">DNA-binding</keyword>
<evidence type="ECO:0000256" key="2">
    <source>
        <dbReference type="ARBA" id="ARBA00023125"/>
    </source>
</evidence>
<sequence length="348" mass="37975">MDSYRHFDNGDAHLPPGFRFHPTDEELITYYLLKKVLDSNFTGRAIAEVDLNKCEPWELPDKAKMGEKEWYFFSLRDRKYPTGLRTNRATEAGYWKATGKDREIYSSKTCALVGMKKTLVFYRGRAPKGEKSNWVMHEYRLEGKFAYHYLSRSSKDEWVISRVFQKSGGATSSSSAKKGRCNNSINLYPEASSPSSVSLPPLFDPTATSATAASTATLNDRDCCSYDSHAQTEHVSCFSTIAAAASAAANQNNLDFAPPPLPPADPFGCFPRNLGVSAFPSLRSLQENLQLPLFFSSPSQAAPTPYNGGGATAMNWLAGSDDGSVNGGGGGGGRAAAGPTELDCMWTY</sequence>
<dbReference type="FunFam" id="2.170.150.80:FF:000006">
    <property type="entry name" value="NAC domain-containing protein 100-like"/>
    <property type="match status" value="1"/>
</dbReference>
<dbReference type="PANTHER" id="PTHR31744">
    <property type="entry name" value="PROTEIN CUP-SHAPED COTYLEDON 2-RELATED"/>
    <property type="match status" value="1"/>
</dbReference>
<evidence type="ECO:0000256" key="3">
    <source>
        <dbReference type="ARBA" id="ARBA00023163"/>
    </source>
</evidence>
<organism evidence="6">
    <name type="scientific">Manihot esculenta</name>
    <name type="common">Cassava</name>
    <name type="synonym">Jatropha manihot</name>
    <dbReference type="NCBI Taxonomy" id="3983"/>
    <lineage>
        <taxon>Eukaryota</taxon>
        <taxon>Viridiplantae</taxon>
        <taxon>Streptophyta</taxon>
        <taxon>Embryophyta</taxon>
        <taxon>Tracheophyta</taxon>
        <taxon>Spermatophyta</taxon>
        <taxon>Magnoliopsida</taxon>
        <taxon>eudicotyledons</taxon>
        <taxon>Gunneridae</taxon>
        <taxon>Pentapetalae</taxon>
        <taxon>rosids</taxon>
        <taxon>fabids</taxon>
        <taxon>Malpighiales</taxon>
        <taxon>Euphorbiaceae</taxon>
        <taxon>Crotonoideae</taxon>
        <taxon>Manihoteae</taxon>
        <taxon>Manihot</taxon>
    </lineage>
</organism>
<reference evidence="6" key="1">
    <citation type="journal article" date="2015" name="PLoS ONE">
        <title>Genome-Wide Identification and Expression Analysis of the NAC Transcription Factor Family in Cassava.</title>
        <authorList>
            <person name="Hu W."/>
            <person name="Wei Y."/>
            <person name="Xia Z."/>
            <person name="Yan Y."/>
            <person name="Hou X."/>
            <person name="Zou M."/>
            <person name="Lu C."/>
            <person name="Wang W."/>
            <person name="Peng M."/>
        </authorList>
    </citation>
    <scope>NUCLEOTIDE SEQUENCE</scope>
    <source>
        <strain evidence="6">MeNAC84</strain>
    </source>
</reference>
<feature type="domain" description="NAC" evidence="5">
    <location>
        <begin position="14"/>
        <end position="166"/>
    </location>
</feature>
<accession>A0A0M4FP44</accession>
<dbReference type="Pfam" id="PF02365">
    <property type="entry name" value="NAM"/>
    <property type="match status" value="1"/>
</dbReference>
<dbReference type="EMBL" id="CM004401">
    <property type="protein sequence ID" value="OAY28724.1"/>
    <property type="molecule type" value="Genomic_DNA"/>
</dbReference>
<dbReference type="STRING" id="3983.A0A0M4FP44"/>
<dbReference type="GO" id="GO:0006355">
    <property type="term" value="P:regulation of DNA-templated transcription"/>
    <property type="evidence" value="ECO:0007669"/>
    <property type="project" value="InterPro"/>
</dbReference>
<keyword evidence="8" id="KW-1185">Reference proteome</keyword>
<gene>
    <name evidence="7" type="ORF">MANES_15G089700</name>
</gene>
<dbReference type="AlphaFoldDB" id="A0A0M4FP44"/>
<dbReference type="InterPro" id="IPR036093">
    <property type="entry name" value="NAC_dom_sf"/>
</dbReference>
<protein>
    <submittedName>
        <fullName evidence="6">NAC transcription factors 84</fullName>
    </submittedName>
</protein>
<dbReference type="Gramene" id="Manes.15G089700.1.v8.1">
    <property type="protein sequence ID" value="Manes.15G089700.1.v8.1.CDS"/>
    <property type="gene ID" value="Manes.15G089700.v8.1"/>
</dbReference>
<evidence type="ECO:0000256" key="4">
    <source>
        <dbReference type="ARBA" id="ARBA00023242"/>
    </source>
</evidence>
<dbReference type="PROSITE" id="PS51005">
    <property type="entry name" value="NAC"/>
    <property type="match status" value="1"/>
</dbReference>